<name>A0A919UPM2_9ACTN</name>
<organism evidence="2 3">
    <name type="scientific">Acrocarpospora phusangensis</name>
    <dbReference type="NCBI Taxonomy" id="1070424"/>
    <lineage>
        <taxon>Bacteria</taxon>
        <taxon>Bacillati</taxon>
        <taxon>Actinomycetota</taxon>
        <taxon>Actinomycetes</taxon>
        <taxon>Streptosporangiales</taxon>
        <taxon>Streptosporangiaceae</taxon>
        <taxon>Acrocarpospora</taxon>
    </lineage>
</organism>
<gene>
    <name evidence="2" type="ORF">Aph01nite_20750</name>
</gene>
<dbReference type="PANTHER" id="PTHR31126:SF1">
    <property type="entry name" value="TYROSINE SPECIFIC PROTEIN PHOSPHATASES DOMAIN-CONTAINING PROTEIN"/>
    <property type="match status" value="1"/>
</dbReference>
<dbReference type="PANTHER" id="PTHR31126">
    <property type="entry name" value="TYROSINE-PROTEIN PHOSPHATASE"/>
    <property type="match status" value="1"/>
</dbReference>
<accession>A0A919UPM2</accession>
<dbReference type="Pfam" id="PF13350">
    <property type="entry name" value="Y_phosphatase3"/>
    <property type="match status" value="1"/>
</dbReference>
<reference evidence="2" key="1">
    <citation type="submission" date="2021-01" db="EMBL/GenBank/DDBJ databases">
        <title>Whole genome shotgun sequence of Acrocarpospora phusangensis NBRC 108782.</title>
        <authorList>
            <person name="Komaki H."/>
            <person name="Tamura T."/>
        </authorList>
    </citation>
    <scope>NUCLEOTIDE SEQUENCE</scope>
    <source>
        <strain evidence="2">NBRC 108782</strain>
    </source>
</reference>
<dbReference type="AlphaFoldDB" id="A0A919UPM2"/>
<protein>
    <submittedName>
        <fullName evidence="2">Protein-tyrosine-phosphatase</fullName>
    </submittedName>
</protein>
<dbReference type="Gene3D" id="3.90.190.10">
    <property type="entry name" value="Protein tyrosine phosphatase superfamily"/>
    <property type="match status" value="1"/>
</dbReference>
<sequence>MRDFEIVSNGRHLDWEGCFNVRDLGGIPVSGGAAIRRGAVVRSDNPERLTAQGWDALAAYGIRTVVDLRNAEERQGDLFPRPVSVTTVNVPLDDADDTEFWTYLWGNELDGSPLYYRIFVEQKAGHCAAALTAVARAQPGGILFHCGLGRDRTGLVAMMLLAIAGVAPADIAADYELSTDRLPPLFAALGIDDQTEEIRQILARKNTTAHAALVAALHGLDLEARLRQAGLDEDDLAALRDRLVQRGS</sequence>
<evidence type="ECO:0000313" key="2">
    <source>
        <dbReference type="EMBL" id="GIH23765.1"/>
    </source>
</evidence>
<dbReference type="Proteomes" id="UP000640052">
    <property type="component" value="Unassembled WGS sequence"/>
</dbReference>
<dbReference type="GO" id="GO:0004721">
    <property type="term" value="F:phosphoprotein phosphatase activity"/>
    <property type="evidence" value="ECO:0007669"/>
    <property type="project" value="InterPro"/>
</dbReference>
<dbReference type="InterPro" id="IPR029021">
    <property type="entry name" value="Prot-tyrosine_phosphatase-like"/>
</dbReference>
<proteinExistence type="inferred from homology"/>
<keyword evidence="3" id="KW-1185">Reference proteome</keyword>
<dbReference type="EMBL" id="BOOA01000012">
    <property type="protein sequence ID" value="GIH23765.1"/>
    <property type="molecule type" value="Genomic_DNA"/>
</dbReference>
<evidence type="ECO:0000256" key="1">
    <source>
        <dbReference type="ARBA" id="ARBA00009580"/>
    </source>
</evidence>
<dbReference type="InterPro" id="IPR026893">
    <property type="entry name" value="Tyr/Ser_Pase_IphP-type"/>
</dbReference>
<dbReference type="PROSITE" id="PS00383">
    <property type="entry name" value="TYR_PHOSPHATASE_1"/>
    <property type="match status" value="1"/>
</dbReference>
<comment type="similarity">
    <text evidence="1">Belongs to the protein-tyrosine phosphatase family.</text>
</comment>
<dbReference type="SUPFAM" id="SSF52799">
    <property type="entry name" value="(Phosphotyrosine protein) phosphatases II"/>
    <property type="match status" value="1"/>
</dbReference>
<dbReference type="RefSeq" id="WP_239161549.1">
    <property type="nucleotide sequence ID" value="NZ_BOOA01000012.1"/>
</dbReference>
<comment type="caution">
    <text evidence="2">The sequence shown here is derived from an EMBL/GenBank/DDBJ whole genome shotgun (WGS) entry which is preliminary data.</text>
</comment>
<evidence type="ECO:0000313" key="3">
    <source>
        <dbReference type="Proteomes" id="UP000640052"/>
    </source>
</evidence>
<dbReference type="InterPro" id="IPR016130">
    <property type="entry name" value="Tyr_Pase_AS"/>
</dbReference>